<accession>A0A1J4KYN0</accession>
<dbReference type="GeneID" id="94832749"/>
<dbReference type="GO" id="GO:0001006">
    <property type="term" value="F:RNA polymerase III type 3 promoter sequence-specific DNA binding"/>
    <property type="evidence" value="ECO:0007669"/>
    <property type="project" value="TreeGrafter"/>
</dbReference>
<evidence type="ECO:0000313" key="8">
    <source>
        <dbReference type="EMBL" id="OHT14669.1"/>
    </source>
</evidence>
<evidence type="ECO:0000256" key="1">
    <source>
        <dbReference type="ARBA" id="ARBA00023015"/>
    </source>
</evidence>
<organism evidence="8 9">
    <name type="scientific">Tritrichomonas foetus</name>
    <dbReference type="NCBI Taxonomy" id="1144522"/>
    <lineage>
        <taxon>Eukaryota</taxon>
        <taxon>Metamonada</taxon>
        <taxon>Parabasalia</taxon>
        <taxon>Tritrichomonadida</taxon>
        <taxon>Tritrichomonadidae</taxon>
        <taxon>Tritrichomonas</taxon>
    </lineage>
</organism>
<evidence type="ECO:0000259" key="7">
    <source>
        <dbReference type="PROSITE" id="PS51294"/>
    </source>
</evidence>
<dbReference type="SMART" id="SM00717">
    <property type="entry name" value="SANT"/>
    <property type="match status" value="2"/>
</dbReference>
<name>A0A1J4KYN0_9EUKA</name>
<dbReference type="CDD" id="cd00167">
    <property type="entry name" value="SANT"/>
    <property type="match status" value="2"/>
</dbReference>
<dbReference type="GO" id="GO:0042795">
    <property type="term" value="P:snRNA transcription by RNA polymerase II"/>
    <property type="evidence" value="ECO:0007669"/>
    <property type="project" value="TreeGrafter"/>
</dbReference>
<dbReference type="InterPro" id="IPR017930">
    <property type="entry name" value="Myb_dom"/>
</dbReference>
<dbReference type="Proteomes" id="UP000179807">
    <property type="component" value="Unassembled WGS sequence"/>
</dbReference>
<evidence type="ECO:0000256" key="2">
    <source>
        <dbReference type="ARBA" id="ARBA00023125"/>
    </source>
</evidence>
<evidence type="ECO:0000256" key="3">
    <source>
        <dbReference type="ARBA" id="ARBA00023163"/>
    </source>
</evidence>
<dbReference type="PROSITE" id="PS51294">
    <property type="entry name" value="HTH_MYB"/>
    <property type="match status" value="1"/>
</dbReference>
<evidence type="ECO:0000256" key="5">
    <source>
        <dbReference type="SAM" id="Coils"/>
    </source>
</evidence>
<evidence type="ECO:0000313" key="9">
    <source>
        <dbReference type="Proteomes" id="UP000179807"/>
    </source>
</evidence>
<evidence type="ECO:0000259" key="6">
    <source>
        <dbReference type="PROSITE" id="PS50090"/>
    </source>
</evidence>
<dbReference type="GO" id="GO:0042796">
    <property type="term" value="P:snRNA transcription by RNA polymerase III"/>
    <property type="evidence" value="ECO:0007669"/>
    <property type="project" value="TreeGrafter"/>
</dbReference>
<keyword evidence="1" id="KW-0805">Transcription regulation</keyword>
<keyword evidence="4" id="KW-0539">Nucleus</keyword>
<dbReference type="InterPro" id="IPR009057">
    <property type="entry name" value="Homeodomain-like_sf"/>
</dbReference>
<feature type="domain" description="HTH myb-type" evidence="7">
    <location>
        <begin position="19"/>
        <end position="73"/>
    </location>
</feature>
<keyword evidence="3" id="KW-0804">Transcription</keyword>
<dbReference type="InterPro" id="IPR001005">
    <property type="entry name" value="SANT/Myb"/>
</dbReference>
<dbReference type="Gene3D" id="1.10.10.60">
    <property type="entry name" value="Homeodomain-like"/>
    <property type="match status" value="2"/>
</dbReference>
<keyword evidence="9" id="KW-1185">Reference proteome</keyword>
<keyword evidence="5" id="KW-0175">Coiled coil</keyword>
<feature type="coiled-coil region" evidence="5">
    <location>
        <begin position="297"/>
        <end position="367"/>
    </location>
</feature>
<gene>
    <name evidence="8" type="ORF">TRFO_14836</name>
</gene>
<evidence type="ECO:0000256" key="4">
    <source>
        <dbReference type="ARBA" id="ARBA00023242"/>
    </source>
</evidence>
<feature type="domain" description="Myb-like" evidence="6">
    <location>
        <begin position="19"/>
        <end position="69"/>
    </location>
</feature>
<dbReference type="PROSITE" id="PS50090">
    <property type="entry name" value="MYB_LIKE"/>
    <property type="match status" value="2"/>
</dbReference>
<dbReference type="RefSeq" id="XP_068367805.1">
    <property type="nucleotide sequence ID" value="XM_068498045.1"/>
</dbReference>
<feature type="domain" description="Myb-like" evidence="6">
    <location>
        <begin position="70"/>
        <end position="120"/>
    </location>
</feature>
<dbReference type="Pfam" id="PF13921">
    <property type="entry name" value="Myb_DNA-bind_6"/>
    <property type="match status" value="1"/>
</dbReference>
<dbReference type="PANTHER" id="PTHR46621:SF1">
    <property type="entry name" value="SNRNA-ACTIVATING PROTEIN COMPLEX SUBUNIT 4"/>
    <property type="match status" value="1"/>
</dbReference>
<reference evidence="8" key="1">
    <citation type="submission" date="2016-10" db="EMBL/GenBank/DDBJ databases">
        <authorList>
            <person name="Benchimol M."/>
            <person name="Almeida L.G."/>
            <person name="Vasconcelos A.T."/>
            <person name="Perreira-Neves A."/>
            <person name="Rosa I.A."/>
            <person name="Tasca T."/>
            <person name="Bogo M.R."/>
            <person name="de Souza W."/>
        </authorList>
    </citation>
    <scope>NUCLEOTIDE SEQUENCE [LARGE SCALE GENOMIC DNA]</scope>
    <source>
        <strain evidence="8">K</strain>
    </source>
</reference>
<dbReference type="GO" id="GO:0019185">
    <property type="term" value="C:snRNA-activating protein complex"/>
    <property type="evidence" value="ECO:0007669"/>
    <property type="project" value="TreeGrafter"/>
</dbReference>
<dbReference type="AlphaFoldDB" id="A0A1J4KYN0"/>
<dbReference type="InterPro" id="IPR051575">
    <property type="entry name" value="Myb-like_DNA-bd"/>
</dbReference>
<protein>
    <recommendedName>
        <fullName evidence="10">Myb-like DNA-binding domain containing protein</fullName>
    </recommendedName>
</protein>
<dbReference type="VEuPathDB" id="TrichDB:TRFO_14836"/>
<proteinExistence type="predicted"/>
<dbReference type="PANTHER" id="PTHR46621">
    <property type="entry name" value="SNRNA-ACTIVATING PROTEIN COMPLEX SUBUNIT 4"/>
    <property type="match status" value="1"/>
</dbReference>
<sequence length="502" mass="59535">MNQIFPARVRLLYPSRLAGPQSKKRKFTKTEDKILADLVSKHGCDWITISSHFTNRTARQCRERWTNYISTTLNHSPWTPQEDYILYSNYLMYGTHWRLFQEQLPDRSANAIKQRVKKIIGYWSENVKHPNLSELQSKINEKNSEMKRNLNIYNPNNQFSSITKIPKTMIPNIYPHLTSFSCNFNLDSNSLDHIIHEQIENSAPINNQLMNSKQNFRLHFGENLLLNQMQGPISSPLTITQPIPNQSIDNQQKNLRSNNFTFQNNQFNVNANYCATLINHNVFTQQRNNQPFIIPQLQQLELQQVEEEELQQQQKQELQRQKQELQQQQHELQQQQHELQQQQHELQQQQNELQQQQQEELQQQQSELNPQLEIQRQQLETQHIVNTNQIVNQIFEQHKQQIQLPIFDINNSNKQLLLNNSQQQQKPQLPQNHQKIHFASQSSLYQNKDPLTNSMFDIFANIEKECDKNEPIHEDTISHIDNLQSLLETDYSSHFHDDNKVF</sequence>
<evidence type="ECO:0008006" key="10">
    <source>
        <dbReference type="Google" id="ProtNLM"/>
    </source>
</evidence>
<keyword evidence="2" id="KW-0238">DNA-binding</keyword>
<dbReference type="SUPFAM" id="SSF46689">
    <property type="entry name" value="Homeodomain-like"/>
    <property type="match status" value="1"/>
</dbReference>
<dbReference type="EMBL" id="MLAK01000326">
    <property type="protein sequence ID" value="OHT14669.1"/>
    <property type="molecule type" value="Genomic_DNA"/>
</dbReference>
<comment type="caution">
    <text evidence="8">The sequence shown here is derived from an EMBL/GenBank/DDBJ whole genome shotgun (WGS) entry which is preliminary data.</text>
</comment>
<dbReference type="GO" id="GO:0000978">
    <property type="term" value="F:RNA polymerase II cis-regulatory region sequence-specific DNA binding"/>
    <property type="evidence" value="ECO:0007669"/>
    <property type="project" value="TreeGrafter"/>
</dbReference>